<evidence type="ECO:0008006" key="4">
    <source>
        <dbReference type="Google" id="ProtNLM"/>
    </source>
</evidence>
<dbReference type="KEGG" id="rha:RHA1_ro03119"/>
<feature type="transmembrane region" description="Helical" evidence="1">
    <location>
        <begin position="86"/>
        <end position="108"/>
    </location>
</feature>
<evidence type="ECO:0000256" key="1">
    <source>
        <dbReference type="SAM" id="Phobius"/>
    </source>
</evidence>
<accession>Q0SC14</accession>
<feature type="transmembrane region" description="Helical" evidence="1">
    <location>
        <begin position="115"/>
        <end position="134"/>
    </location>
</feature>
<feature type="transmembrane region" description="Helical" evidence="1">
    <location>
        <begin position="318"/>
        <end position="337"/>
    </location>
</feature>
<sequence length="456" mass="49132">MSTCADSTTALPCSSPFRPVAVTDSQRAFSKIPLRSGVMTESTKSASATTRRVMLSKVPEITVWFWVIKILCTTVGESFADWINMTLGLGLNTTALIFTVVLVAVLGWQLRLTRYVPFVYWLAVVVLSVTGTLYTDILTDSLGVPLAVSTSAFAAVLAIVFGVWFARERTLSIHSIVTTPREVFYWLAVLVTFALGTAIGDWVLELTGWGPGISVLLPAGLIVLIAIGWRLGANAVLSFWLAYILTRPLGANLGDWLASPSTDHGLGWGTALTSVVFLIAILATVVYLTLTHSDVIEEHERTFTATVTTTPGRERLMLGYYAVIGVATGALLIWAAGQPHETIASEEETGTDSVTTTLTPGQVTAHFPAAEITKFRTITQDTLAKVQAGDQTGATARIKDLETAWDDDEATLRPLDATAWTVLDGRIDNVLKVMRASTPDPAAENQTLTALLTELQ</sequence>
<feature type="transmembrane region" description="Helical" evidence="1">
    <location>
        <begin position="61"/>
        <end position="80"/>
    </location>
</feature>
<evidence type="ECO:0000313" key="2">
    <source>
        <dbReference type="EMBL" id="ABG94922.1"/>
    </source>
</evidence>
<keyword evidence="1" id="KW-1133">Transmembrane helix</keyword>
<name>Q0SC14_RHOJR</name>
<feature type="transmembrane region" description="Helical" evidence="1">
    <location>
        <begin position="216"/>
        <end position="245"/>
    </location>
</feature>
<gene>
    <name evidence="2" type="ordered locus">RHA1_ro03119</name>
</gene>
<dbReference type="Pfam" id="PF03988">
    <property type="entry name" value="DUF347"/>
    <property type="match status" value="4"/>
</dbReference>
<keyword evidence="1" id="KW-0812">Transmembrane</keyword>
<dbReference type="HOGENOM" id="CLU_037198_0_0_11"/>
<dbReference type="InterPro" id="IPR007136">
    <property type="entry name" value="DUF347"/>
</dbReference>
<dbReference type="AlphaFoldDB" id="Q0SC14"/>
<protein>
    <recommendedName>
        <fullName evidence="4">Membrane-anchored protein</fullName>
    </recommendedName>
</protein>
<proteinExistence type="predicted"/>
<organism evidence="2 3">
    <name type="scientific">Rhodococcus jostii (strain RHA1)</name>
    <dbReference type="NCBI Taxonomy" id="101510"/>
    <lineage>
        <taxon>Bacteria</taxon>
        <taxon>Bacillati</taxon>
        <taxon>Actinomycetota</taxon>
        <taxon>Actinomycetes</taxon>
        <taxon>Mycobacteriales</taxon>
        <taxon>Nocardiaceae</taxon>
        <taxon>Rhodococcus</taxon>
    </lineage>
</organism>
<dbReference type="EMBL" id="CP000431">
    <property type="protein sequence ID" value="ABG94922.1"/>
    <property type="molecule type" value="Genomic_DNA"/>
</dbReference>
<feature type="transmembrane region" description="Helical" evidence="1">
    <location>
        <begin position="146"/>
        <end position="164"/>
    </location>
</feature>
<evidence type="ECO:0000313" key="3">
    <source>
        <dbReference type="Proteomes" id="UP000008710"/>
    </source>
</evidence>
<keyword evidence="1" id="KW-0472">Membrane</keyword>
<feature type="transmembrane region" description="Helical" evidence="1">
    <location>
        <begin position="266"/>
        <end position="290"/>
    </location>
</feature>
<feature type="transmembrane region" description="Helical" evidence="1">
    <location>
        <begin position="184"/>
        <end position="204"/>
    </location>
</feature>
<dbReference type="eggNOG" id="COG4705">
    <property type="taxonomic scope" value="Bacteria"/>
</dbReference>
<reference evidence="3" key="1">
    <citation type="journal article" date="2006" name="Proc. Natl. Acad. Sci. U.S.A.">
        <title>The complete genome of Rhodococcus sp. RHA1 provides insights into a catabolic powerhouse.</title>
        <authorList>
            <person name="McLeod M.P."/>
            <person name="Warren R.L."/>
            <person name="Hsiao W.W.L."/>
            <person name="Araki N."/>
            <person name="Myhre M."/>
            <person name="Fernandes C."/>
            <person name="Miyazawa D."/>
            <person name="Wong W."/>
            <person name="Lillquist A.L."/>
            <person name="Wang D."/>
            <person name="Dosanjh M."/>
            <person name="Hara H."/>
            <person name="Petrescu A."/>
            <person name="Morin R.D."/>
            <person name="Yang G."/>
            <person name="Stott J.M."/>
            <person name="Schein J.E."/>
            <person name="Shin H."/>
            <person name="Smailus D."/>
            <person name="Siddiqui A.S."/>
            <person name="Marra M.A."/>
            <person name="Jones S.J.M."/>
            <person name="Holt R."/>
            <person name="Brinkman F.S.L."/>
            <person name="Miyauchi K."/>
            <person name="Fukuda M."/>
            <person name="Davies J.E."/>
            <person name="Mohn W.W."/>
            <person name="Eltis L.D."/>
        </authorList>
    </citation>
    <scope>NUCLEOTIDE SEQUENCE [LARGE SCALE GENOMIC DNA]</scope>
    <source>
        <strain evidence="3">RHA1</strain>
    </source>
</reference>
<dbReference type="Proteomes" id="UP000008710">
    <property type="component" value="Chromosome"/>
</dbReference>